<organism evidence="1 2">
    <name type="scientific">Ceratobasidium theobromae</name>
    <dbReference type="NCBI Taxonomy" id="1582974"/>
    <lineage>
        <taxon>Eukaryota</taxon>
        <taxon>Fungi</taxon>
        <taxon>Dikarya</taxon>
        <taxon>Basidiomycota</taxon>
        <taxon>Agaricomycotina</taxon>
        <taxon>Agaricomycetes</taxon>
        <taxon>Cantharellales</taxon>
        <taxon>Ceratobasidiaceae</taxon>
        <taxon>Ceratobasidium</taxon>
    </lineage>
</organism>
<evidence type="ECO:0000313" key="1">
    <source>
        <dbReference type="EMBL" id="KAB5590356.1"/>
    </source>
</evidence>
<protein>
    <recommendedName>
        <fullName evidence="3">F-box domain-containing protein</fullName>
    </recommendedName>
</protein>
<name>A0A5N5QFY0_9AGAM</name>
<evidence type="ECO:0000313" key="2">
    <source>
        <dbReference type="Proteomes" id="UP000383932"/>
    </source>
</evidence>
<dbReference type="AlphaFoldDB" id="A0A5N5QFY0"/>
<sequence>MAFPSFCVLPPEILLIIFHDTCDDDGTTARSLASVSRTFRWLALPLVYRVVAVHSLGQVSSLIECFEHEPGCASLVEHIFVADQRLVLDCLAFENVLHTLWRHVGSTVQTLALHVNSRDEDVSKVFQTVFDASFPRLTDLTLCGEHPIPTSPLAFPALQRFHSAGLTRRNTASCFAPLTLSCPELSHIRVSMATERNITFAVAAAFGLPGARTDTERMCLDPVPLPENERREEAETHIPFPTLPRGLVSMVVKPAAPPMALFPGGTSMFYNQYFKQLEDLVLACPPGKVFLLPAFKRALWDVESYNITEAKRDWVEVIRGRPGAWTRVPA</sequence>
<dbReference type="Proteomes" id="UP000383932">
    <property type="component" value="Unassembled WGS sequence"/>
</dbReference>
<evidence type="ECO:0008006" key="3">
    <source>
        <dbReference type="Google" id="ProtNLM"/>
    </source>
</evidence>
<dbReference type="EMBL" id="SSOP01000176">
    <property type="protein sequence ID" value="KAB5590356.1"/>
    <property type="molecule type" value="Genomic_DNA"/>
</dbReference>
<keyword evidence="2" id="KW-1185">Reference proteome</keyword>
<dbReference type="OrthoDB" id="3256367at2759"/>
<comment type="caution">
    <text evidence="1">The sequence shown here is derived from an EMBL/GenBank/DDBJ whole genome shotgun (WGS) entry which is preliminary data.</text>
</comment>
<accession>A0A5N5QFY0</accession>
<gene>
    <name evidence="1" type="ORF">CTheo_6215</name>
</gene>
<reference evidence="1 2" key="1">
    <citation type="journal article" date="2019" name="Fungal Biol. Biotechnol.">
        <title>Draft genome sequence of fastidious pathogen Ceratobasidium theobromae, which causes vascular-streak dieback in Theobroma cacao.</title>
        <authorList>
            <person name="Ali S.S."/>
            <person name="Asman A."/>
            <person name="Shao J."/>
            <person name="Firmansyah A.P."/>
            <person name="Susilo A.W."/>
            <person name="Rosmana A."/>
            <person name="McMahon P."/>
            <person name="Junaid M."/>
            <person name="Guest D."/>
            <person name="Kheng T.Y."/>
            <person name="Meinhardt L.W."/>
            <person name="Bailey B.A."/>
        </authorList>
    </citation>
    <scope>NUCLEOTIDE SEQUENCE [LARGE SCALE GENOMIC DNA]</scope>
    <source>
        <strain evidence="1 2">CT2</strain>
    </source>
</reference>
<proteinExistence type="predicted"/>